<protein>
    <recommendedName>
        <fullName evidence="5">Flagellar biosynthesis protein FliO</fullName>
    </recommendedName>
</protein>
<feature type="transmembrane region" description="Helical" evidence="2">
    <location>
        <begin position="12"/>
        <end position="34"/>
    </location>
</feature>
<organism evidence="3 4">
    <name type="scientific">Aminobacter aganoensis</name>
    <dbReference type="NCBI Taxonomy" id="83264"/>
    <lineage>
        <taxon>Bacteria</taxon>
        <taxon>Pseudomonadati</taxon>
        <taxon>Pseudomonadota</taxon>
        <taxon>Alphaproteobacteria</taxon>
        <taxon>Hyphomicrobiales</taxon>
        <taxon>Phyllobacteriaceae</taxon>
        <taxon>Aminobacter</taxon>
    </lineage>
</organism>
<dbReference type="AlphaFoldDB" id="A0A7X0F1C7"/>
<evidence type="ECO:0000256" key="2">
    <source>
        <dbReference type="SAM" id="Phobius"/>
    </source>
</evidence>
<evidence type="ECO:0000256" key="1">
    <source>
        <dbReference type="SAM" id="MobiDB-lite"/>
    </source>
</evidence>
<evidence type="ECO:0000313" key="4">
    <source>
        <dbReference type="Proteomes" id="UP000536262"/>
    </source>
</evidence>
<sequence length="242" mass="25769">MFEWLDSVAGPGYAAAVLWTFAALVLLVIVLVIVKLIRSLTFGTFVAGGRNRKTRLAVMDATAVDSQRRLVLVRRDDIEHLLLIGGPTDVVVETDIRMTAPRRPALTGTEGGQEAAQPTRQAAAQPMAQRPAAQAPARPPQPAPAAPVKQAPPRLPLSPVAPAAPTPAPKPAVSAATYATPVRPSPAPTVAPIRREEIDETLMKELEVSLDDKPQVKSAKAIDPSLDDEMAKLLGELTSQKR</sequence>
<dbReference type="PANTHER" id="PTHR38766:SF1">
    <property type="entry name" value="FLAGELLAR PROTEIN FLIO"/>
    <property type="match status" value="1"/>
</dbReference>
<dbReference type="InterPro" id="IPR052205">
    <property type="entry name" value="FliO/MopB"/>
</dbReference>
<keyword evidence="4" id="KW-1185">Reference proteome</keyword>
<name>A0A7X0F1C7_9HYPH</name>
<feature type="compositionally biased region" description="Low complexity" evidence="1">
    <location>
        <begin position="115"/>
        <end position="136"/>
    </location>
</feature>
<reference evidence="3 4" key="1">
    <citation type="submission" date="2020-08" db="EMBL/GenBank/DDBJ databases">
        <title>Genomic Encyclopedia of Type Strains, Phase IV (KMG-IV): sequencing the most valuable type-strain genomes for metagenomic binning, comparative biology and taxonomic classification.</title>
        <authorList>
            <person name="Goeker M."/>
        </authorList>
    </citation>
    <scope>NUCLEOTIDE SEQUENCE [LARGE SCALE GENOMIC DNA]</scope>
    <source>
        <strain evidence="3 4">DSM 7051</strain>
    </source>
</reference>
<keyword evidence="2" id="KW-0812">Transmembrane</keyword>
<proteinExistence type="predicted"/>
<feature type="compositionally biased region" description="Low complexity" evidence="1">
    <location>
        <begin position="146"/>
        <end position="161"/>
    </location>
</feature>
<keyword evidence="2" id="KW-0472">Membrane</keyword>
<feature type="region of interest" description="Disordered" evidence="1">
    <location>
        <begin position="209"/>
        <end position="228"/>
    </location>
</feature>
<dbReference type="Proteomes" id="UP000536262">
    <property type="component" value="Unassembled WGS sequence"/>
</dbReference>
<dbReference type="RefSeq" id="WP_055973926.1">
    <property type="nucleotide sequence ID" value="NZ_BAABEG010000001.1"/>
</dbReference>
<dbReference type="EMBL" id="JACHOU010000001">
    <property type="protein sequence ID" value="MBB6352262.1"/>
    <property type="molecule type" value="Genomic_DNA"/>
</dbReference>
<keyword evidence="2" id="KW-1133">Transmembrane helix</keyword>
<gene>
    <name evidence="3" type="ORF">GGR00_000014</name>
</gene>
<evidence type="ECO:0000313" key="3">
    <source>
        <dbReference type="EMBL" id="MBB6352262.1"/>
    </source>
</evidence>
<accession>A0A7X0F1C7</accession>
<dbReference type="PANTHER" id="PTHR38766">
    <property type="entry name" value="FLAGELLAR PROTEIN FLIO"/>
    <property type="match status" value="1"/>
</dbReference>
<evidence type="ECO:0008006" key="5">
    <source>
        <dbReference type="Google" id="ProtNLM"/>
    </source>
</evidence>
<comment type="caution">
    <text evidence="3">The sequence shown here is derived from an EMBL/GenBank/DDBJ whole genome shotgun (WGS) entry which is preliminary data.</text>
</comment>
<feature type="region of interest" description="Disordered" evidence="1">
    <location>
        <begin position="101"/>
        <end position="195"/>
    </location>
</feature>